<dbReference type="GO" id="GO:0005730">
    <property type="term" value="C:nucleolus"/>
    <property type="evidence" value="ECO:0007669"/>
    <property type="project" value="TreeGrafter"/>
</dbReference>
<dbReference type="GO" id="GO:0003682">
    <property type="term" value="F:chromatin binding"/>
    <property type="evidence" value="ECO:0007669"/>
    <property type="project" value="TreeGrafter"/>
</dbReference>
<dbReference type="AlphaFoldDB" id="A0A640KUI4"/>
<feature type="coiled-coil region" evidence="2">
    <location>
        <begin position="197"/>
        <end position="231"/>
    </location>
</feature>
<dbReference type="VEuPathDB" id="TriTrypDB:LtaPh_3618600"/>
<keyword evidence="2" id="KW-0175">Coiled coil</keyword>
<evidence type="ECO:0000313" key="6">
    <source>
        <dbReference type="Proteomes" id="UP000419144"/>
    </source>
</evidence>
<dbReference type="GO" id="GO:0006270">
    <property type="term" value="P:DNA replication initiation"/>
    <property type="evidence" value="ECO:0007669"/>
    <property type="project" value="TreeGrafter"/>
</dbReference>
<dbReference type="EMBL" id="BLBS01000057">
    <property type="protein sequence ID" value="GET93256.1"/>
    <property type="molecule type" value="Genomic_DNA"/>
</dbReference>
<evidence type="ECO:0000313" key="5">
    <source>
        <dbReference type="EMBL" id="GET93256.1"/>
    </source>
</evidence>
<feature type="region of interest" description="Disordered" evidence="3">
    <location>
        <begin position="385"/>
        <end position="419"/>
    </location>
</feature>
<reference evidence="5" key="1">
    <citation type="submission" date="2019-11" db="EMBL/GenBank/DDBJ databases">
        <title>Leishmania tarentolae CDS.</title>
        <authorList>
            <person name="Goto Y."/>
            <person name="Yamagishi J."/>
        </authorList>
    </citation>
    <scope>NUCLEOTIDE SEQUENCE [LARGE SCALE GENOMIC DNA]</scope>
    <source>
        <strain evidence="5">Parrot Tar II</strain>
    </source>
</reference>
<dbReference type="Pfam" id="PF03914">
    <property type="entry name" value="CBF"/>
    <property type="match status" value="1"/>
</dbReference>
<evidence type="ECO:0000256" key="2">
    <source>
        <dbReference type="SAM" id="Coils"/>
    </source>
</evidence>
<name>A0A640KUI4_LEITA</name>
<dbReference type="Proteomes" id="UP000419144">
    <property type="component" value="Unassembled WGS sequence"/>
</dbReference>
<keyword evidence="6" id="KW-1185">Reference proteome</keyword>
<gene>
    <name evidence="5" type="ORF">LtaPh_3618600</name>
</gene>
<sequence>MQRYLMNTSYLQGQLKSLYALHNKTVADYGELVQNLNEECTILCDVIPSYRISSTLENEDGGGHRKQKEVYNVQKLEHEILTQYTHFLQLLRKLSRKSHPEQQALGSRLCARLVKSSAPEFNHADALLSLAIDFANSKSVRVAQPCQTALSELLDGQKVSDTTEHIVGALLRIVRKRSYAMNPKLLNLLLHVRVAMVDVHREDLAEEKAKNKRLKKEDKELARQLQKSKARRDRAEIAAKQTRILHRIFVIYLRVIEASKTCSPVHQTKILAPTLEGLVKFAPLVNLELYQQLMEALKDLVKGGGASRASLRMCGAQRGSDGNDADDKDEEETAASVTTRLHALVAVATLAQRDATATASEWRVDLSYFHEVLFRCLGEALELPSTESSSSAKMTREEEQEASNGDMDEVASQGSTSSAGSLSSQAFSIAQSMTQGTLVHQNASREWTFHIGLVLRAVDLLVLTQKHLPVGRVTAILRRLMQAAPSCPPHTAMAILALCHRIVLRYPLSGGVIVGGNDNVIAGRGTYNPEALQTASANADSSFTWELSLLVHSYHPTLRQVAETMCKHYHKVSKHQHGQAPIVTKQLDALGPYEVLEEYDPSLGDLKPAAPLPTALKAEVRKRQREEVQAYGAASG</sequence>
<comment type="similarity">
    <text evidence="1">Belongs to the CBF/MAK21 family.</text>
</comment>
<dbReference type="OrthoDB" id="10263597at2759"/>
<evidence type="ECO:0000256" key="1">
    <source>
        <dbReference type="ARBA" id="ARBA00007797"/>
    </source>
</evidence>
<evidence type="ECO:0000256" key="3">
    <source>
        <dbReference type="SAM" id="MobiDB-lite"/>
    </source>
</evidence>
<protein>
    <recommendedName>
        <fullName evidence="4">CCAAT-binding factor domain-containing protein</fullName>
    </recommendedName>
</protein>
<feature type="compositionally biased region" description="Acidic residues" evidence="3">
    <location>
        <begin position="323"/>
        <end position="333"/>
    </location>
</feature>
<organism evidence="5 6">
    <name type="scientific">Leishmania tarentolae</name>
    <name type="common">Sauroleishmania tarentolae</name>
    <dbReference type="NCBI Taxonomy" id="5689"/>
    <lineage>
        <taxon>Eukaryota</taxon>
        <taxon>Discoba</taxon>
        <taxon>Euglenozoa</taxon>
        <taxon>Kinetoplastea</taxon>
        <taxon>Metakinetoplastina</taxon>
        <taxon>Trypanosomatida</taxon>
        <taxon>Trypanosomatidae</taxon>
        <taxon>Leishmaniinae</taxon>
        <taxon>Leishmania</taxon>
        <taxon>lizard Leishmania</taxon>
    </lineage>
</organism>
<accession>A0A640KUI4</accession>
<evidence type="ECO:0000259" key="4">
    <source>
        <dbReference type="Pfam" id="PF03914"/>
    </source>
</evidence>
<dbReference type="InterPro" id="IPR005612">
    <property type="entry name" value="CCAAT-binding_factor"/>
</dbReference>
<proteinExistence type="inferred from homology"/>
<dbReference type="InterPro" id="IPR016903">
    <property type="entry name" value="Nucleolar_cplx-assoc_3"/>
</dbReference>
<dbReference type="PANTHER" id="PTHR14428">
    <property type="entry name" value="NUCLEOLAR COMPLEX PROTEIN 3"/>
    <property type="match status" value="1"/>
</dbReference>
<feature type="region of interest" description="Disordered" evidence="3">
    <location>
        <begin position="314"/>
        <end position="334"/>
    </location>
</feature>
<feature type="compositionally biased region" description="Acidic residues" evidence="3">
    <location>
        <begin position="398"/>
        <end position="409"/>
    </location>
</feature>
<comment type="caution">
    <text evidence="5">The sequence shown here is derived from an EMBL/GenBank/DDBJ whole genome shotgun (WGS) entry which is preliminary data.</text>
</comment>
<dbReference type="PANTHER" id="PTHR14428:SF5">
    <property type="entry name" value="NUCLEOLAR COMPLEX PROTEIN 3 HOMOLOG"/>
    <property type="match status" value="1"/>
</dbReference>
<feature type="domain" description="CCAAT-binding factor" evidence="4">
    <location>
        <begin position="341"/>
        <end position="562"/>
    </location>
</feature>